<dbReference type="GO" id="GO:0016020">
    <property type="term" value="C:membrane"/>
    <property type="evidence" value="ECO:0007669"/>
    <property type="project" value="TreeGrafter"/>
</dbReference>
<keyword evidence="1" id="KW-0677">Repeat</keyword>
<proteinExistence type="predicted"/>
<keyword evidence="2" id="KW-0802">TPR repeat</keyword>
<protein>
    <submittedName>
        <fullName evidence="3">Uncharacterized protein</fullName>
    </submittedName>
</protein>
<dbReference type="InterPro" id="IPR011990">
    <property type="entry name" value="TPR-like_helical_dom_sf"/>
</dbReference>
<evidence type="ECO:0000256" key="2">
    <source>
        <dbReference type="ARBA" id="ARBA00022803"/>
    </source>
</evidence>
<comment type="caution">
    <text evidence="3">The sequence shown here is derived from an EMBL/GenBank/DDBJ whole genome shotgun (WGS) entry which is preliminary data.</text>
</comment>
<dbReference type="GO" id="GO:0060090">
    <property type="term" value="F:molecular adaptor activity"/>
    <property type="evidence" value="ECO:0007669"/>
    <property type="project" value="TreeGrafter"/>
</dbReference>
<dbReference type="PANTHER" id="PTHR45831:SF5">
    <property type="entry name" value="STI1 DOMAIN-CONTAINING PROTEIN"/>
    <property type="match status" value="1"/>
</dbReference>
<evidence type="ECO:0000313" key="4">
    <source>
        <dbReference type="Proteomes" id="UP000054988"/>
    </source>
</evidence>
<dbReference type="Proteomes" id="UP000054988">
    <property type="component" value="Unassembled WGS sequence"/>
</dbReference>
<dbReference type="InterPro" id="IPR047150">
    <property type="entry name" value="SGT"/>
</dbReference>
<dbReference type="GO" id="GO:0006620">
    <property type="term" value="P:post-translational protein targeting to endoplasmic reticulum membrane"/>
    <property type="evidence" value="ECO:0007669"/>
    <property type="project" value="TreeGrafter"/>
</dbReference>
<dbReference type="Gene3D" id="1.25.40.10">
    <property type="entry name" value="Tetratricopeptide repeat domain"/>
    <property type="match status" value="1"/>
</dbReference>
<reference evidence="3 4" key="1">
    <citation type="submission" date="2015-12" db="EMBL/GenBank/DDBJ databases">
        <title>Draft genome sequence of Moniliophthora roreri, the causal agent of frosty pod rot of cacao.</title>
        <authorList>
            <person name="Aime M.C."/>
            <person name="Diaz-Valderrama J.R."/>
            <person name="Kijpornyongpan T."/>
            <person name="Phillips-Mora W."/>
        </authorList>
    </citation>
    <scope>NUCLEOTIDE SEQUENCE [LARGE SCALE GENOMIC DNA]</scope>
    <source>
        <strain evidence="3 4">MCA 2952</strain>
    </source>
</reference>
<organism evidence="3 4">
    <name type="scientific">Moniliophthora roreri</name>
    <name type="common">Frosty pod rot fungus</name>
    <name type="synonym">Monilia roreri</name>
    <dbReference type="NCBI Taxonomy" id="221103"/>
    <lineage>
        <taxon>Eukaryota</taxon>
        <taxon>Fungi</taxon>
        <taxon>Dikarya</taxon>
        <taxon>Basidiomycota</taxon>
        <taxon>Agaricomycotina</taxon>
        <taxon>Agaricomycetes</taxon>
        <taxon>Agaricomycetidae</taxon>
        <taxon>Agaricales</taxon>
        <taxon>Marasmiineae</taxon>
        <taxon>Marasmiaceae</taxon>
        <taxon>Moniliophthora</taxon>
    </lineage>
</organism>
<gene>
    <name evidence="3" type="ORF">WG66_13680</name>
</gene>
<dbReference type="eggNOG" id="KOG0553">
    <property type="taxonomic scope" value="Eukaryota"/>
</dbReference>
<dbReference type="EMBL" id="LATX01002138">
    <property type="protein sequence ID" value="KTB33760.1"/>
    <property type="molecule type" value="Genomic_DNA"/>
</dbReference>
<dbReference type="PANTHER" id="PTHR45831">
    <property type="entry name" value="LD24721P"/>
    <property type="match status" value="1"/>
</dbReference>
<accession>A0A0W0FBP7</accession>
<evidence type="ECO:0000313" key="3">
    <source>
        <dbReference type="EMBL" id="KTB33760.1"/>
    </source>
</evidence>
<dbReference type="AlphaFoldDB" id="A0A0W0FBP7"/>
<dbReference type="SUPFAM" id="SSF48452">
    <property type="entry name" value="TPR-like"/>
    <property type="match status" value="1"/>
</dbReference>
<name>A0A0W0FBP7_MONRR</name>
<evidence type="ECO:0000256" key="1">
    <source>
        <dbReference type="ARBA" id="ARBA00022737"/>
    </source>
</evidence>
<dbReference type="GO" id="GO:0072380">
    <property type="term" value="C:TRC complex"/>
    <property type="evidence" value="ECO:0007669"/>
    <property type="project" value="TreeGrafter"/>
</dbReference>
<sequence>MTTKAQELKEEADKLFRQQRYFDSYLKYREASELDDKNPILFSNRALCALKLKHYLDAECDSRVAIAFDPSYVKAYIRHGEANNALHRHWVSKAVWKEALDALPTEKNLTPAELDLKKAIERGSADTERQDAAVKAQVEGRAENTKEFPVWRRVMAICKGKTTEEIGRLYPPNTSVCQILTAYHTYVEVAENVQHKLQSPDCRCEKVVMGEMRVLWDFDRAWPTKVETLLHFTNQAFDGWKDLKPDVRFQKSVKGHAAREGWDGARSALSATIKCWIVHAIMLETSNPVSQAEYLSRAIKVLKWARSYSQLRGVLDHCACCAEVYQTPFLLATQKLHLTAQIKTAADETDGTKKNRVLEEILTEAEEVIKEGTIIAAQPREDNEVYLVAFCDIPLGAAFAAKGYYYWETARKHPSRDDFEKYLKMSSEFYLKAVTFFPVDDEMRARYLNRAIECMMLYGAPLGVQLKKADELREAVEKMKPVWGDGVVACGKALQDVVAIMQNIKDLVDQGKLKASESYRCPNPGVNVVC</sequence>